<comment type="caution">
    <text evidence="2">The sequence shown here is derived from an EMBL/GenBank/DDBJ whole genome shotgun (WGS) entry which is preliminary data.</text>
</comment>
<dbReference type="AlphaFoldDB" id="A0AAD8WHI3"/>
<feature type="region of interest" description="Disordered" evidence="1">
    <location>
        <begin position="1"/>
        <end position="43"/>
    </location>
</feature>
<gene>
    <name evidence="2" type="ORF">QYE76_050673</name>
</gene>
<proteinExistence type="predicted"/>
<dbReference type="PANTHER" id="PTHR47481">
    <property type="match status" value="1"/>
</dbReference>
<feature type="compositionally biased region" description="Low complexity" evidence="1">
    <location>
        <begin position="1"/>
        <end position="31"/>
    </location>
</feature>
<evidence type="ECO:0000313" key="3">
    <source>
        <dbReference type="Proteomes" id="UP001231189"/>
    </source>
</evidence>
<dbReference type="Pfam" id="PF14223">
    <property type="entry name" value="Retrotran_gag_2"/>
    <property type="match status" value="1"/>
</dbReference>
<reference evidence="2" key="1">
    <citation type="submission" date="2023-07" db="EMBL/GenBank/DDBJ databases">
        <title>A chromosome-level genome assembly of Lolium multiflorum.</title>
        <authorList>
            <person name="Chen Y."/>
            <person name="Copetti D."/>
            <person name="Kolliker R."/>
            <person name="Studer B."/>
        </authorList>
    </citation>
    <scope>NUCLEOTIDE SEQUENCE</scope>
    <source>
        <strain evidence="2">02402/16</strain>
        <tissue evidence="2">Leaf</tissue>
    </source>
</reference>
<evidence type="ECO:0000313" key="2">
    <source>
        <dbReference type="EMBL" id="KAK1662514.1"/>
    </source>
</evidence>
<accession>A0AAD8WHI3</accession>
<sequence length="231" mass="25235">MTSTAPAAGAATSGATSTGTSTATSSSLSTTINPTFRAPTPRHSSFTLSTISLCGQPEDVLDLQRGSYALWRDRVEMKLAIYQVLDHVISDVANPADPEWLSLDFIIKGWIYDLITPELRTAVSSPGATARTIWVAIETLFRNNGLARAMMLSDEFRNTKQLENPLSVYIGKLKAISDEHRDLGYPLETHALLLQLVCGLHERHETIGKYIQTEAATLDLLRLRGGQALHG</sequence>
<organism evidence="2 3">
    <name type="scientific">Lolium multiflorum</name>
    <name type="common">Italian ryegrass</name>
    <name type="synonym">Lolium perenne subsp. multiflorum</name>
    <dbReference type="NCBI Taxonomy" id="4521"/>
    <lineage>
        <taxon>Eukaryota</taxon>
        <taxon>Viridiplantae</taxon>
        <taxon>Streptophyta</taxon>
        <taxon>Embryophyta</taxon>
        <taxon>Tracheophyta</taxon>
        <taxon>Spermatophyta</taxon>
        <taxon>Magnoliopsida</taxon>
        <taxon>Liliopsida</taxon>
        <taxon>Poales</taxon>
        <taxon>Poaceae</taxon>
        <taxon>BOP clade</taxon>
        <taxon>Pooideae</taxon>
        <taxon>Poodae</taxon>
        <taxon>Poeae</taxon>
        <taxon>Poeae Chloroplast Group 2 (Poeae type)</taxon>
        <taxon>Loliodinae</taxon>
        <taxon>Loliinae</taxon>
        <taxon>Lolium</taxon>
    </lineage>
</organism>
<name>A0AAD8WHI3_LOLMU</name>
<evidence type="ECO:0000256" key="1">
    <source>
        <dbReference type="SAM" id="MobiDB-lite"/>
    </source>
</evidence>
<keyword evidence="3" id="KW-1185">Reference proteome</keyword>
<dbReference type="EMBL" id="JAUUTY010000003">
    <property type="protein sequence ID" value="KAK1662514.1"/>
    <property type="molecule type" value="Genomic_DNA"/>
</dbReference>
<dbReference type="Proteomes" id="UP001231189">
    <property type="component" value="Unassembled WGS sequence"/>
</dbReference>
<protein>
    <submittedName>
        <fullName evidence="2">Uncharacterized protein</fullName>
    </submittedName>
</protein>
<dbReference type="PANTHER" id="PTHR47481:SF10">
    <property type="entry name" value="COPIA-LIKE POLYPROTEIN_RETROTRANSPOSON"/>
    <property type="match status" value="1"/>
</dbReference>